<accession>A0A7Z8P287</accession>
<dbReference type="EMBL" id="VIAQ01000015">
    <property type="protein sequence ID" value="TQD25350.1"/>
    <property type="molecule type" value="Genomic_DNA"/>
</dbReference>
<dbReference type="Pfam" id="PF01969">
    <property type="entry name" value="Ni_insertion"/>
    <property type="match status" value="1"/>
</dbReference>
<dbReference type="Gene3D" id="3.30.70.1380">
    <property type="entry name" value="Transcriptional regulatory protein pf0864 domain like"/>
    <property type="match status" value="1"/>
</dbReference>
<organism evidence="2 3">
    <name type="scientific">Methanolobus vulcani</name>
    <dbReference type="NCBI Taxonomy" id="38026"/>
    <lineage>
        <taxon>Archaea</taxon>
        <taxon>Methanobacteriati</taxon>
        <taxon>Methanobacteriota</taxon>
        <taxon>Stenosarchaea group</taxon>
        <taxon>Methanomicrobia</taxon>
        <taxon>Methanosarcinales</taxon>
        <taxon>Methanosarcinaceae</taxon>
        <taxon>Methanolobus</taxon>
    </lineage>
</organism>
<keyword evidence="3" id="KW-1185">Reference proteome</keyword>
<evidence type="ECO:0000313" key="2">
    <source>
        <dbReference type="EMBL" id="TQD25350.1"/>
    </source>
</evidence>
<proteinExistence type="predicted"/>
<protein>
    <submittedName>
        <fullName evidence="2">DUF111 family protein</fullName>
    </submittedName>
</protein>
<name>A0A7Z8P287_9EURY</name>
<dbReference type="InterPro" id="IPR002822">
    <property type="entry name" value="Ni_insertion"/>
</dbReference>
<gene>
    <name evidence="2" type="ORF">FKV42_09975</name>
</gene>
<dbReference type="AlphaFoldDB" id="A0A7Z8P287"/>
<keyword evidence="1" id="KW-0533">Nickel</keyword>
<evidence type="ECO:0000313" key="3">
    <source>
        <dbReference type="Proteomes" id="UP000319335"/>
    </source>
</evidence>
<comment type="caution">
    <text evidence="2">The sequence shown here is derived from an EMBL/GenBank/DDBJ whole genome shotgun (WGS) entry which is preliminary data.</text>
</comment>
<dbReference type="OrthoDB" id="132449at2157"/>
<dbReference type="PANTHER" id="PTHR36566:SF1">
    <property type="entry name" value="PYRIDINIUM-3,5-BISTHIOCARBOXYLIC ACID MONONUCLEOTIDE NICKEL INSERTION PROTEIN"/>
    <property type="match status" value="1"/>
</dbReference>
<evidence type="ECO:0000256" key="1">
    <source>
        <dbReference type="ARBA" id="ARBA00022596"/>
    </source>
</evidence>
<dbReference type="Proteomes" id="UP000319335">
    <property type="component" value="Unassembled WGS sequence"/>
</dbReference>
<sequence length="188" mass="22100">MLLMTNVDNINCDHIPYLIDELMKRDAKNVHVVPAITKKGRNEYIFLIDCKEEQIEDFAEFMAMETGTLGVRILQNKHYPFDYMFKKMELSFESGNNEVLWEGVVNFKIVCNRKGENISIRAEYEEIKDLTECLRNTGLNISLYEMKEMLEQRALEQFKDVFLNCKGNDLDLETPMLRFSVDKSIYVK</sequence>
<reference evidence="2 3" key="1">
    <citation type="submission" date="2019-06" db="EMBL/GenBank/DDBJ databases">
        <title>Draft genome sequence of Methanolobus vulcani B1d.</title>
        <authorList>
            <person name="Creighbaum A.J."/>
            <person name="Ticak T."/>
            <person name="Hariraju D."/>
            <person name="Arivett B.A."/>
            <person name="Ferguson D.J.Jr."/>
        </authorList>
    </citation>
    <scope>NUCLEOTIDE SEQUENCE [LARGE SCALE GENOMIC DNA]</scope>
    <source>
        <strain evidence="2 3">B1d</strain>
    </source>
</reference>
<dbReference type="PANTHER" id="PTHR36566">
    <property type="entry name" value="NICKEL INSERTION PROTEIN-RELATED"/>
    <property type="match status" value="1"/>
</dbReference>